<dbReference type="PROSITE" id="PS50011">
    <property type="entry name" value="PROTEIN_KINASE_DOM"/>
    <property type="match status" value="1"/>
</dbReference>
<dbReference type="EMBL" id="CU459003">
    <property type="protein sequence ID" value="CAM76580.1"/>
    <property type="molecule type" value="Genomic_DNA"/>
</dbReference>
<dbReference type="InterPro" id="IPR011009">
    <property type="entry name" value="Kinase-like_dom_sf"/>
</dbReference>
<dbReference type="SMART" id="SM00220">
    <property type="entry name" value="S_TKc"/>
    <property type="match status" value="1"/>
</dbReference>
<dbReference type="Pfam" id="PF00069">
    <property type="entry name" value="Pkinase"/>
    <property type="match status" value="1"/>
</dbReference>
<dbReference type="PROSITE" id="PS00108">
    <property type="entry name" value="PROTEIN_KINASE_ST"/>
    <property type="match status" value="1"/>
</dbReference>
<sequence length="308" mass="34068">MVTDKAGALPTDTGLPWFTKAGPVLTAPARLGIYEIRELVVTSSFSRLYRAHDPLLDRWVAIKVFDLSPEKEASLPYDRQEWQRRFVAEARILAAMDHPHVVRVDAMGHLPDGAPYMVMPWHVANLRREIGRDVFDPERQKTVPVEQRPRAVAPERAIEILRQTCLGLAALHRRGIVHRDVKPSNLLLTERHDGMIRLCDLGMAKQGADMSRSRAGVWIGTLDYLAPEQRENAAAATDRADVYAVGVLAYRLLTGKLPVGAFAPVSTLVEGVGTELDHWVGDALAPDPVLRPPAIRMAARLAQGVLKA</sequence>
<dbReference type="GO" id="GO:0004674">
    <property type="term" value="F:protein serine/threonine kinase activity"/>
    <property type="evidence" value="ECO:0007669"/>
    <property type="project" value="UniProtKB-KW"/>
</dbReference>
<keyword evidence="6" id="KW-0723">Serine/threonine-protein kinase</keyword>
<gene>
    <name evidence="6" type="ORF">MGR_1252</name>
</gene>
<dbReference type="InterPro" id="IPR008271">
    <property type="entry name" value="Ser/Thr_kinase_AS"/>
</dbReference>
<protein>
    <submittedName>
        <fullName evidence="6">Serine/threonine protein kinase</fullName>
    </submittedName>
</protein>
<keyword evidence="3 6" id="KW-0418">Kinase</keyword>
<evidence type="ECO:0000259" key="5">
    <source>
        <dbReference type="PROSITE" id="PS50011"/>
    </source>
</evidence>
<dbReference type="AlphaFoldDB" id="A4U123"/>
<keyword evidence="2" id="KW-0547">Nucleotide-binding</keyword>
<dbReference type="SUPFAM" id="SSF56112">
    <property type="entry name" value="Protein kinase-like (PK-like)"/>
    <property type="match status" value="1"/>
</dbReference>
<feature type="domain" description="Protein kinase" evidence="5">
    <location>
        <begin position="34"/>
        <end position="308"/>
    </location>
</feature>
<dbReference type="GO" id="GO:0005524">
    <property type="term" value="F:ATP binding"/>
    <property type="evidence" value="ECO:0007669"/>
    <property type="project" value="UniProtKB-KW"/>
</dbReference>
<evidence type="ECO:0000256" key="4">
    <source>
        <dbReference type="ARBA" id="ARBA00022840"/>
    </source>
</evidence>
<name>A4U123_9PROT</name>
<evidence type="ECO:0000256" key="1">
    <source>
        <dbReference type="ARBA" id="ARBA00022679"/>
    </source>
</evidence>
<evidence type="ECO:0000256" key="3">
    <source>
        <dbReference type="ARBA" id="ARBA00022777"/>
    </source>
</evidence>
<keyword evidence="1" id="KW-0808">Transferase</keyword>
<dbReference type="PANTHER" id="PTHR43289">
    <property type="entry name" value="MITOGEN-ACTIVATED PROTEIN KINASE KINASE KINASE 20-RELATED"/>
    <property type="match status" value="1"/>
</dbReference>
<dbReference type="PANTHER" id="PTHR43289:SF6">
    <property type="entry name" value="SERINE_THREONINE-PROTEIN KINASE NEKL-3"/>
    <property type="match status" value="1"/>
</dbReference>
<accession>A4U123</accession>
<dbReference type="CDD" id="cd14014">
    <property type="entry name" value="STKc_PknB_like"/>
    <property type="match status" value="1"/>
</dbReference>
<proteinExistence type="predicted"/>
<evidence type="ECO:0000313" key="6">
    <source>
        <dbReference type="EMBL" id="CAM76580.1"/>
    </source>
</evidence>
<dbReference type="Gene3D" id="1.10.510.10">
    <property type="entry name" value="Transferase(Phosphotransferase) domain 1"/>
    <property type="match status" value="1"/>
</dbReference>
<keyword evidence="4" id="KW-0067">ATP-binding</keyword>
<dbReference type="InterPro" id="IPR000719">
    <property type="entry name" value="Prot_kinase_dom"/>
</dbReference>
<evidence type="ECO:0000256" key="2">
    <source>
        <dbReference type="ARBA" id="ARBA00022741"/>
    </source>
</evidence>
<reference evidence="6" key="1">
    <citation type="journal article" date="2007" name="J. Bacteriol.">
        <title>Comparative genome analysis of four magnetotactic bacteria reveals a complex set of group-specific genes implicated in magnetosome biomineralization and function.</title>
        <authorList>
            <person name="Richter M."/>
            <person name="Kube M."/>
            <person name="Bazylinski D.A."/>
            <person name="Lombardot T."/>
            <person name="Gloeckner F.O."/>
            <person name="Reinhardt R."/>
            <person name="Schueler D."/>
        </authorList>
    </citation>
    <scope>NUCLEOTIDE SEQUENCE</scope>
    <source>
        <strain evidence="6">MSR-1</strain>
    </source>
</reference>
<organism evidence="6">
    <name type="scientific">Magnetospirillum gryphiswaldense</name>
    <dbReference type="NCBI Taxonomy" id="55518"/>
    <lineage>
        <taxon>Bacteria</taxon>
        <taxon>Pseudomonadati</taxon>
        <taxon>Pseudomonadota</taxon>
        <taxon>Alphaproteobacteria</taxon>
        <taxon>Rhodospirillales</taxon>
        <taxon>Rhodospirillaceae</taxon>
        <taxon>Magnetospirillum</taxon>
    </lineage>
</organism>
<dbReference type="Gene3D" id="3.30.200.20">
    <property type="entry name" value="Phosphorylase Kinase, domain 1"/>
    <property type="match status" value="1"/>
</dbReference>